<evidence type="ECO:0000313" key="1">
    <source>
        <dbReference type="EMBL" id="KZR99243.1"/>
    </source>
</evidence>
<protein>
    <submittedName>
        <fullName evidence="1">Denn domain-containing-like protein</fullName>
    </submittedName>
</protein>
<evidence type="ECO:0000313" key="2">
    <source>
        <dbReference type="Proteomes" id="UP000076858"/>
    </source>
</evidence>
<keyword evidence="2" id="KW-1185">Reference proteome</keyword>
<gene>
    <name evidence="1" type="ORF">APZ42_004965</name>
</gene>
<proteinExistence type="predicted"/>
<name>A0A162CU99_9CRUS</name>
<comment type="caution">
    <text evidence="1">The sequence shown here is derived from an EMBL/GenBank/DDBJ whole genome shotgun (WGS) entry which is preliminary data.</text>
</comment>
<dbReference type="AlphaFoldDB" id="A0A162CU99"/>
<organism evidence="1 2">
    <name type="scientific">Daphnia magna</name>
    <dbReference type="NCBI Taxonomy" id="35525"/>
    <lineage>
        <taxon>Eukaryota</taxon>
        <taxon>Metazoa</taxon>
        <taxon>Ecdysozoa</taxon>
        <taxon>Arthropoda</taxon>
        <taxon>Crustacea</taxon>
        <taxon>Branchiopoda</taxon>
        <taxon>Diplostraca</taxon>
        <taxon>Cladocera</taxon>
        <taxon>Anomopoda</taxon>
        <taxon>Daphniidae</taxon>
        <taxon>Daphnia</taxon>
    </lineage>
</organism>
<accession>A0A162CU99</accession>
<dbReference type="EMBL" id="LRGB01014251">
    <property type="protein sequence ID" value="KZR99243.1"/>
    <property type="molecule type" value="Genomic_DNA"/>
</dbReference>
<sequence>MSTAGFTWSEPSPYLCMESTFDYREQQISVTLTFASQIFEEYPRYVDFENGSLILTIFIENIRTHTPAWKRVSSDGSRTLWLDKRKGKKWKLQNLLTNLLGH</sequence>
<dbReference type="Proteomes" id="UP000076858">
    <property type="component" value="Unassembled WGS sequence"/>
</dbReference>
<reference evidence="1 2" key="1">
    <citation type="submission" date="2016-03" db="EMBL/GenBank/DDBJ databases">
        <title>EvidentialGene: Evidence-directed Construction of Genes on Genomes.</title>
        <authorList>
            <person name="Gilbert D.G."/>
            <person name="Choi J.-H."/>
            <person name="Mockaitis K."/>
            <person name="Colbourne J."/>
            <person name="Pfrender M."/>
        </authorList>
    </citation>
    <scope>NUCLEOTIDE SEQUENCE [LARGE SCALE GENOMIC DNA]</scope>
    <source>
        <strain evidence="1 2">Xinb3</strain>
        <tissue evidence="1">Complete organism</tissue>
    </source>
</reference>